<dbReference type="SUPFAM" id="SSF69255">
    <property type="entry name" value="gp5 N-terminal domain-like"/>
    <property type="match status" value="1"/>
</dbReference>
<sequence>MNELLDMVRRTVREELALRRGPQLATVTALTAHASSDDSANYEADVRLKHDGLEIAQVPIAVTHVGVAAPPRVGDLVLVEFLDHDLQQALITGRFYHDQERAPLFRKDEVLFEHRLPDDTINQLRFADDGSIFLQREVKKREDNSEFTAGLRIAPDGLIEIRAGDKITVTLDAKNEKVSIVCDGKPIDINCSKLSVDADVEIKKTLTVDGDGTIKGTGKISSVTISGTDITGGG</sequence>
<dbReference type="Gene3D" id="2.40.50.230">
    <property type="entry name" value="Gp5 N-terminal domain"/>
    <property type="match status" value="1"/>
</dbReference>
<comment type="caution">
    <text evidence="1">The sequence shown here is derived from an EMBL/GenBank/DDBJ whole genome shotgun (WGS) entry which is preliminary data.</text>
</comment>
<dbReference type="STRING" id="1454003.AW10_02774"/>
<dbReference type="EMBL" id="JEMX01000065">
    <property type="protein sequence ID" value="EXI78784.1"/>
    <property type="molecule type" value="Genomic_DNA"/>
</dbReference>
<dbReference type="AlphaFoldDB" id="A0A011QIW0"/>
<name>A0A011QIW0_9PROT</name>
<organism evidence="1 2">
    <name type="scientific">Candidatus Accumulibacter appositus</name>
    <dbReference type="NCBI Taxonomy" id="1454003"/>
    <lineage>
        <taxon>Bacteria</taxon>
        <taxon>Pseudomonadati</taxon>
        <taxon>Pseudomonadota</taxon>
        <taxon>Betaproteobacteria</taxon>
        <taxon>Candidatus Accumulibacter</taxon>
    </lineage>
</organism>
<reference evidence="1 2" key="1">
    <citation type="submission" date="2014-02" db="EMBL/GenBank/DDBJ databases">
        <title>Expanding our view of genomic diversity in Candidatus Accumulibacter clades.</title>
        <authorList>
            <person name="Skennerton C.T."/>
            <person name="Barr J.J."/>
            <person name="Slater F.R."/>
            <person name="Bond P.L."/>
            <person name="Tyson G.W."/>
        </authorList>
    </citation>
    <scope>NUCLEOTIDE SEQUENCE [LARGE SCALE GENOMIC DNA]</scope>
    <source>
        <strain evidence="2">BA-92</strain>
    </source>
</reference>
<dbReference type="Proteomes" id="UP000021816">
    <property type="component" value="Unassembled WGS sequence"/>
</dbReference>
<proteinExistence type="predicted"/>
<evidence type="ECO:0000313" key="1">
    <source>
        <dbReference type="EMBL" id="EXI78784.1"/>
    </source>
</evidence>
<dbReference type="PATRIC" id="fig|1454003.3.peg.2831"/>
<protein>
    <submittedName>
        <fullName evidence="1">Rhs element Vgr protein</fullName>
    </submittedName>
</protein>
<gene>
    <name evidence="1" type="ORF">AW10_02774</name>
</gene>
<accession>A0A011QIW0</accession>
<evidence type="ECO:0000313" key="2">
    <source>
        <dbReference type="Proteomes" id="UP000021816"/>
    </source>
</evidence>
<dbReference type="InterPro" id="IPR037026">
    <property type="entry name" value="Vgr_OB-fold_dom_sf"/>
</dbReference>